<dbReference type="KEGG" id="vg:15012408"/>
<organism evidence="1 2">
    <name type="scientific">Sulfitobacter phage phiCB2047-B</name>
    <dbReference type="NCBI Taxonomy" id="754046"/>
    <lineage>
        <taxon>Viruses</taxon>
        <taxon>Duplodnaviria</taxon>
        <taxon>Heunggongvirae</taxon>
        <taxon>Uroviricota</taxon>
        <taxon>Caudoviricetes</taxon>
        <taxon>Schitoviridae</taxon>
        <taxon>Rhodovirinae</taxon>
        <taxon>Raunefjordenvirus</taxon>
        <taxon>Raunefjordenvirus CB2047B</taxon>
    </lineage>
</organism>
<dbReference type="GeneID" id="15012408"/>
<keyword evidence="2" id="KW-1185">Reference proteome</keyword>
<dbReference type="Proteomes" id="UP000207593">
    <property type="component" value="Segment"/>
</dbReference>
<gene>
    <name evidence="1" type="ORF">SUFG_00026</name>
</gene>
<protein>
    <recommendedName>
        <fullName evidence="3">PD-(D/E)XK endonuclease-like domain-containing protein</fullName>
    </recommendedName>
</protein>
<sequence length="331" mass="37991">MKKVTNEHNIDLPIAVWLLQDGYYSGADVAPEGELLSVTTLLKPTRRLILERLVDSQTETLDVADLIASRMGHGLHDSIERSWSEGNWRKAMKRLHYSDEVIDRVKINPDPATVKKGDIPIYLEKRGFKKVDGIILTGQLDFSIAGAYRDVKSTSTFSYTSGSKDEDYILQGSMYRYIMPDLIWKPKMRIEFIFTDWAKYRARADSSYPQARVTHKEFPLMTHQETEDWIKAKLADIRENAKYAKKQDKLVRCTDKELWKQKDSYKYYSNPETAKKGGRCQKSFDNMADAQNHLTAKGKGAVVTVKGEVKACEYCPAFSVCEQRKEYFPNG</sequence>
<evidence type="ECO:0008006" key="3">
    <source>
        <dbReference type="Google" id="ProtNLM"/>
    </source>
</evidence>
<evidence type="ECO:0000313" key="2">
    <source>
        <dbReference type="Proteomes" id="UP000207593"/>
    </source>
</evidence>
<accession>W0P1W9</accession>
<evidence type="ECO:0000313" key="1">
    <source>
        <dbReference type="EMBL" id="AHG59311.1"/>
    </source>
</evidence>
<dbReference type="OrthoDB" id="4045at10239"/>
<reference evidence="1 2" key="1">
    <citation type="journal article" date="2014" name="Genome Announc.">
        <title>Genome Sequence of the Sulfitobacter sp. Strain 2047-Infecting Lytic Phage {Phi}CB2047-B.</title>
        <authorList>
            <person name="Ankrah N.Y."/>
            <person name="Budinoff C.R."/>
            <person name="Wilson W.H."/>
            <person name="Wilhelm S.W."/>
            <person name="Buchan A."/>
        </authorList>
    </citation>
    <scope>NUCLEOTIDE SEQUENCE [LARGE SCALE GENOMIC DNA]</scope>
    <source>
        <strain evidence="2">phiCB2047-B</strain>
    </source>
</reference>
<proteinExistence type="predicted"/>
<dbReference type="EMBL" id="HQ317387">
    <property type="protein sequence ID" value="AHG59311.1"/>
    <property type="molecule type" value="Genomic_DNA"/>
</dbReference>
<dbReference type="RefSeq" id="YP_008998707.1">
    <property type="nucleotide sequence ID" value="NC_020862.2"/>
</dbReference>
<name>W0P1W9_9CAUD</name>